<keyword evidence="4" id="KW-0798">TonB box</keyword>
<evidence type="ECO:0000256" key="5">
    <source>
        <dbReference type="SAM" id="SignalP"/>
    </source>
</evidence>
<evidence type="ECO:0000256" key="4">
    <source>
        <dbReference type="RuleBase" id="RU003357"/>
    </source>
</evidence>
<evidence type="ECO:0000256" key="1">
    <source>
        <dbReference type="ARBA" id="ARBA00004442"/>
    </source>
</evidence>
<dbReference type="Proteomes" id="UP000437446">
    <property type="component" value="Unassembled WGS sequence"/>
</dbReference>
<dbReference type="SUPFAM" id="SSF56935">
    <property type="entry name" value="Porins"/>
    <property type="match status" value="1"/>
</dbReference>
<sequence>MGNKCETGNVKRFFLLLLGSFLSLSAWAQTGVICGTVSDAKFKDALIGASVVIEGTTVGAIADVEGNFRIENVKPGKYTIVASYVSYKSETIRDVVVKAHQESVLRIELSDADLQLQNVVVVAQRKLGTETAIINTVRKSLPVVSGISAQQIGKTQDSDAAEVLRRIPGLTIVDDRFVVVRGLAQRYNNVWLNEATTPSSETDSRAFSFDVLPSSLIDNMMVYKSPSAELPADFSGGFVQVMTKNIPDGNTFNVSYQMGFNTNATFRSFQLTDGSWKDYLGFGAGVRSLPSSFPSHLGDYSTEEAAAFTRRINQRWGINRFTAIPDQKISLTSHRSFDAGDWKIGNIANVNWSTGYDYSETVNNNYIAYDVANDLSRPRFEYNDVRYKNTSKLGALFNWSFMKGDHKYEFRNFFSQRGVSALTQREGMNYYSDKAIRKWESLYTGRTTYSGQLGGTHTLQEDINKVDWTAGYAFAAYREPDRKIVNSILDETKTDLPNYYVSDPMRYYQDLKDHGVSLAANYEHKFTVSDKFAPVLDGGVYGEYKSRTFDARRFGYNLLGKGYDRYADWDYTGLFCDENISADRIWMRETTTNSDSYTSENILGAAYVSAKLNYGEALNANIGVRMEYYNLKMDGYSSDGTTPVHLDNRTSDFFPSVNISYNLSAKHLVRAAYGRSVNRPEFREVVPYVYFNFERDANIVGNTELKNAYADNLEVRYEFYPASGEMITVGAFYKRFKDPIEETYNEAGSGLQYTYHNAKNAETFGIELDMKKSLDFIGLRGLSLVCNAAYIHSRVRFEEGAPERDRPLAGQSPYLVNAGLFYQHDDKGISASLLYNRIGKRIESVGVPMQDQNEDIPDIYEMPRNSLDLTFSKKIGKAVEIKAGIQDMLNSKIEYKQFVKLTDKNGGKREREREQLVRSYRPGVDINVGVSLKF</sequence>
<protein>
    <submittedName>
        <fullName evidence="8">TonB-dependent receptor plug domain-containing protein</fullName>
    </submittedName>
</protein>
<dbReference type="SUPFAM" id="SSF49464">
    <property type="entry name" value="Carboxypeptidase regulatory domain-like"/>
    <property type="match status" value="1"/>
</dbReference>
<dbReference type="Gene3D" id="2.60.40.1120">
    <property type="entry name" value="Carboxypeptidase-like, regulatory domain"/>
    <property type="match status" value="1"/>
</dbReference>
<proteinExistence type="inferred from homology"/>
<dbReference type="Gene3D" id="2.170.130.10">
    <property type="entry name" value="TonB-dependent receptor, plug domain"/>
    <property type="match status" value="1"/>
</dbReference>
<name>A0A7K1HHG4_9BACT</name>
<comment type="subcellular location">
    <subcellularLocation>
        <location evidence="1 4">Cell outer membrane</location>
    </subcellularLocation>
</comment>
<dbReference type="GO" id="GO:0009279">
    <property type="term" value="C:cell outer membrane"/>
    <property type="evidence" value="ECO:0007669"/>
    <property type="project" value="UniProtKB-SubCell"/>
</dbReference>
<keyword evidence="5" id="KW-0732">Signal</keyword>
<evidence type="ECO:0000259" key="6">
    <source>
        <dbReference type="Pfam" id="PF00593"/>
    </source>
</evidence>
<dbReference type="InterPro" id="IPR012910">
    <property type="entry name" value="Plug_dom"/>
</dbReference>
<dbReference type="InterPro" id="IPR000531">
    <property type="entry name" value="Beta-barrel_TonB"/>
</dbReference>
<dbReference type="Pfam" id="PF07715">
    <property type="entry name" value="Plug"/>
    <property type="match status" value="1"/>
</dbReference>
<feature type="domain" description="TonB-dependent receptor-like beta-barrel" evidence="6">
    <location>
        <begin position="415"/>
        <end position="841"/>
    </location>
</feature>
<dbReference type="EMBL" id="WNCR01000009">
    <property type="protein sequence ID" value="MTU30654.1"/>
    <property type="molecule type" value="Genomic_DNA"/>
</dbReference>
<dbReference type="Gene3D" id="2.40.170.20">
    <property type="entry name" value="TonB-dependent receptor, beta-barrel domain"/>
    <property type="match status" value="1"/>
</dbReference>
<dbReference type="InterPro" id="IPR037066">
    <property type="entry name" value="Plug_dom_sf"/>
</dbReference>
<feature type="domain" description="TonB-dependent receptor plug" evidence="7">
    <location>
        <begin position="142"/>
        <end position="230"/>
    </location>
</feature>
<comment type="caution">
    <text evidence="8">The sequence shown here is derived from an EMBL/GenBank/DDBJ whole genome shotgun (WGS) entry which is preliminary data.</text>
</comment>
<keyword evidence="8" id="KW-0675">Receptor</keyword>
<dbReference type="RefSeq" id="WP_129943831.1">
    <property type="nucleotide sequence ID" value="NZ_RCYQ01000011.1"/>
</dbReference>
<evidence type="ECO:0000256" key="2">
    <source>
        <dbReference type="ARBA" id="ARBA00023136"/>
    </source>
</evidence>
<evidence type="ECO:0000259" key="7">
    <source>
        <dbReference type="Pfam" id="PF07715"/>
    </source>
</evidence>
<dbReference type="AlphaFoldDB" id="A0A7K1HHG4"/>
<feature type="signal peptide" evidence="5">
    <location>
        <begin position="1"/>
        <end position="28"/>
    </location>
</feature>
<comment type="similarity">
    <text evidence="4">Belongs to the TonB-dependent receptor family.</text>
</comment>
<dbReference type="PANTHER" id="PTHR40980:SF4">
    <property type="entry name" value="TONB-DEPENDENT RECEPTOR-LIKE BETA-BARREL DOMAIN-CONTAINING PROTEIN"/>
    <property type="match status" value="1"/>
</dbReference>
<dbReference type="InterPro" id="IPR036942">
    <property type="entry name" value="Beta-barrel_TonB_sf"/>
</dbReference>
<evidence type="ECO:0000313" key="9">
    <source>
        <dbReference type="Proteomes" id="UP000437446"/>
    </source>
</evidence>
<organism evidence="8 9">
    <name type="scientific">Parabacteroides merdae</name>
    <dbReference type="NCBI Taxonomy" id="46503"/>
    <lineage>
        <taxon>Bacteria</taxon>
        <taxon>Pseudomonadati</taxon>
        <taxon>Bacteroidota</taxon>
        <taxon>Bacteroidia</taxon>
        <taxon>Bacteroidales</taxon>
        <taxon>Tannerellaceae</taxon>
        <taxon>Parabacteroides</taxon>
    </lineage>
</organism>
<dbReference type="Pfam" id="PF13715">
    <property type="entry name" value="CarbopepD_reg_2"/>
    <property type="match status" value="1"/>
</dbReference>
<reference evidence="8 9" key="1">
    <citation type="journal article" date="2019" name="Nat. Med.">
        <title>A library of human gut bacterial isolates paired with longitudinal multiomics data enables mechanistic microbiome research.</title>
        <authorList>
            <person name="Poyet M."/>
            <person name="Groussin M."/>
            <person name="Gibbons S.M."/>
            <person name="Avila-Pacheco J."/>
            <person name="Jiang X."/>
            <person name="Kearney S.M."/>
            <person name="Perrotta A.R."/>
            <person name="Berdy B."/>
            <person name="Zhao S."/>
            <person name="Lieberman T.D."/>
            <person name="Swanson P.K."/>
            <person name="Smith M."/>
            <person name="Roesemann S."/>
            <person name="Alexander J.E."/>
            <person name="Rich S.A."/>
            <person name="Livny J."/>
            <person name="Vlamakis H."/>
            <person name="Clish C."/>
            <person name="Bullock K."/>
            <person name="Deik A."/>
            <person name="Scott J."/>
            <person name="Pierce K.A."/>
            <person name="Xavier R.J."/>
            <person name="Alm E.J."/>
        </authorList>
    </citation>
    <scope>NUCLEOTIDE SEQUENCE [LARGE SCALE GENOMIC DNA]</scope>
    <source>
        <strain evidence="8 9">BIOML-A25</strain>
    </source>
</reference>
<evidence type="ECO:0000313" key="8">
    <source>
        <dbReference type="EMBL" id="MTU30654.1"/>
    </source>
</evidence>
<dbReference type="PANTHER" id="PTHR40980">
    <property type="entry name" value="PLUG DOMAIN-CONTAINING PROTEIN"/>
    <property type="match status" value="1"/>
</dbReference>
<feature type="chain" id="PRO_5029715362" evidence="5">
    <location>
        <begin position="29"/>
        <end position="934"/>
    </location>
</feature>
<keyword evidence="3" id="KW-0998">Cell outer membrane</keyword>
<dbReference type="Pfam" id="PF00593">
    <property type="entry name" value="TonB_dep_Rec_b-barrel"/>
    <property type="match status" value="1"/>
</dbReference>
<accession>A0A7K1HHG4</accession>
<gene>
    <name evidence="8" type="ORF">GMD66_15815</name>
</gene>
<evidence type="ECO:0000256" key="3">
    <source>
        <dbReference type="ARBA" id="ARBA00023237"/>
    </source>
</evidence>
<dbReference type="InterPro" id="IPR008969">
    <property type="entry name" value="CarboxyPept-like_regulatory"/>
</dbReference>
<keyword evidence="2 4" id="KW-0472">Membrane</keyword>